<gene>
    <name evidence="1" type="ORF">B4067_2877</name>
</gene>
<dbReference type="Proteomes" id="UP000031970">
    <property type="component" value="Unassembled WGS sequence"/>
</dbReference>
<sequence>MTDFERKVYQIIVNMHLYGKNPSLDDLKRKTGKSEEDIRAVVKSLLIKGELKWDKLQKKWIIN</sequence>
<dbReference type="EMBL" id="JSXS01000063">
    <property type="protein sequence ID" value="KIL31284.1"/>
    <property type="molecule type" value="Genomic_DNA"/>
</dbReference>
<dbReference type="RefSeq" id="WP_041055241.1">
    <property type="nucleotide sequence ID" value="NZ_JSXS01000063.1"/>
</dbReference>
<protein>
    <submittedName>
        <fullName evidence="1">Uncharacterized protein</fullName>
    </submittedName>
</protein>
<name>A0ABD3ZTE8_BACIU</name>
<evidence type="ECO:0000313" key="2">
    <source>
        <dbReference type="Proteomes" id="UP000031970"/>
    </source>
</evidence>
<reference evidence="1 2" key="1">
    <citation type="submission" date="2014-11" db="EMBL/GenBank/DDBJ databases">
        <title>Draft Genome Sequences of Nine Bacillus subtilis Strains that Form Spores with High Heat-Resistance.</title>
        <authorList>
            <person name="Krawcyk A.O."/>
            <person name="Berendsen E.M."/>
            <person name="de Jong A."/>
            <person name="Holsappel S."/>
            <person name="Eijlander R.T."/>
            <person name="Wells-Bennik M."/>
            <person name="Kuipers O.P."/>
        </authorList>
    </citation>
    <scope>NUCLEOTIDE SEQUENCE [LARGE SCALE GENOMIC DNA]</scope>
    <source>
        <strain evidence="1 2">B4067</strain>
    </source>
</reference>
<accession>A0ABD3ZTE8</accession>
<evidence type="ECO:0000313" key="1">
    <source>
        <dbReference type="EMBL" id="KIL31284.1"/>
    </source>
</evidence>
<proteinExistence type="predicted"/>
<dbReference type="AlphaFoldDB" id="A0ABD3ZTE8"/>
<organism evidence="1 2">
    <name type="scientific">Bacillus subtilis subsp. subtilis</name>
    <dbReference type="NCBI Taxonomy" id="135461"/>
    <lineage>
        <taxon>Bacteria</taxon>
        <taxon>Bacillati</taxon>
        <taxon>Bacillota</taxon>
        <taxon>Bacilli</taxon>
        <taxon>Bacillales</taxon>
        <taxon>Bacillaceae</taxon>
        <taxon>Bacillus</taxon>
    </lineage>
</organism>
<comment type="caution">
    <text evidence="1">The sequence shown here is derived from an EMBL/GenBank/DDBJ whole genome shotgun (WGS) entry which is preliminary data.</text>
</comment>